<dbReference type="Proteomes" id="UP000829685">
    <property type="component" value="Unassembled WGS sequence"/>
</dbReference>
<comment type="caution">
    <text evidence="3">The sequence shown here is derived from an EMBL/GenBank/DDBJ whole genome shotgun (WGS) entry which is preliminary data.</text>
</comment>
<dbReference type="AlphaFoldDB" id="A0A9Q0ALY7"/>
<dbReference type="PANTHER" id="PTHR28159:SF1">
    <property type="entry name" value="TRAFFICKING PROTEIN PARTICLE COMPLEX II-SPECIFIC SUBUNIT 65"/>
    <property type="match status" value="1"/>
</dbReference>
<dbReference type="Pfam" id="PF12735">
    <property type="entry name" value="IgD3_Trs65"/>
    <property type="match status" value="1"/>
</dbReference>
<gene>
    <name evidence="3" type="ORF">JX265_010252</name>
</gene>
<evidence type="ECO:0000256" key="1">
    <source>
        <dbReference type="SAM" id="MobiDB-lite"/>
    </source>
</evidence>
<evidence type="ECO:0000259" key="2">
    <source>
        <dbReference type="Pfam" id="PF12735"/>
    </source>
</evidence>
<evidence type="ECO:0000313" key="4">
    <source>
        <dbReference type="Proteomes" id="UP000829685"/>
    </source>
</evidence>
<dbReference type="InterPro" id="IPR055420">
    <property type="entry name" value="IgD3_Trs65"/>
</dbReference>
<dbReference type="EMBL" id="JAFIMR010000033">
    <property type="protein sequence ID" value="KAI1859803.1"/>
    <property type="molecule type" value="Genomic_DNA"/>
</dbReference>
<feature type="region of interest" description="Disordered" evidence="1">
    <location>
        <begin position="483"/>
        <end position="515"/>
    </location>
</feature>
<dbReference type="InterPro" id="IPR024662">
    <property type="entry name" value="Trs65"/>
</dbReference>
<evidence type="ECO:0000313" key="3">
    <source>
        <dbReference type="EMBL" id="KAI1859803.1"/>
    </source>
</evidence>
<dbReference type="GO" id="GO:1990071">
    <property type="term" value="C:TRAPPII protein complex"/>
    <property type="evidence" value="ECO:0007669"/>
    <property type="project" value="InterPro"/>
</dbReference>
<proteinExistence type="predicted"/>
<dbReference type="GO" id="GO:0006891">
    <property type="term" value="P:intra-Golgi vesicle-mediated transport"/>
    <property type="evidence" value="ECO:0007669"/>
    <property type="project" value="InterPro"/>
</dbReference>
<sequence length="624" mass="66840">MAGSQTNPGIPTSTGVDFIDSSTLTYFIPLATDFHVEAALQGAQKGSDALKAVEGRESLFFDESVDVYLALKTPAVDENLLRLSLRRLVLSVEAKVVNSSAPDRDSPPASEAIYLESVQDTGSPLVITPNDGTQDGSSDGEGSMLVIWKLPVMMARPRIRLHAPTVVFTATASLKPAEASFSSHLLDGYLPSGVASGLNLLESFGSDPVLSGIQPRLSALRVSRVAPLTQQAKDLLQPIKAAPKQLSLRIFPAVHSRIRFARPTTTPPSPAIIAMLEVDFTPFFECEIALTSIDLSVIEGNVEDLTNQPGMALPMSCVAHDHITFLYRITPEDADTISRNPTRDLSIKIEMTALEQPKVCTPKMTMAWTTTVDFTLPVNPGFGSAMQPIQRSHRPSQLSINSMTSLVAPSVSRPDALPALEAAGNKMDVPIPDLGITVTFAAPPPAQKIYPGDVFVWTVFVVNRTAPNVPTSPRKMALVAIPKRRRNESRINRPPSVSYPGGAAAHGASQPRTPRDRSIADAVLDDNVVHAMQRSSIVDSAEMVCLSADVRVGPLAPGSCHVAELRFMALKSGIIGIEAIRVVDLGTTEHVDIRELPTVLVEQDETGIGGGLRRNSDQLVTASA</sequence>
<dbReference type="PANTHER" id="PTHR28159">
    <property type="entry name" value="TRAFFICKING PROTEIN PARTICLE COMPLEX II-SPECIFIC SUBUNIT 65"/>
    <property type="match status" value="1"/>
</dbReference>
<dbReference type="GO" id="GO:0005802">
    <property type="term" value="C:trans-Golgi network"/>
    <property type="evidence" value="ECO:0007669"/>
    <property type="project" value="TreeGrafter"/>
</dbReference>
<accession>A0A9Q0ALY7</accession>
<name>A0A9Q0ALY7_9PEZI</name>
<feature type="domain" description="Trafficking protein particle complex II-specific subunit 65 IgD3" evidence="2">
    <location>
        <begin position="413"/>
        <end position="601"/>
    </location>
</feature>
<reference evidence="3" key="1">
    <citation type="submission" date="2021-03" db="EMBL/GenBank/DDBJ databases">
        <title>Revisited historic fungal species revealed as producer of novel bioactive compounds through whole genome sequencing and comparative genomics.</title>
        <authorList>
            <person name="Vignolle G.A."/>
            <person name="Hochenegger N."/>
            <person name="Mach R.L."/>
            <person name="Mach-Aigner A.R."/>
            <person name="Javad Rahimi M."/>
            <person name="Salim K.A."/>
            <person name="Chan C.M."/>
            <person name="Lim L.B.L."/>
            <person name="Cai F."/>
            <person name="Druzhinina I.S."/>
            <person name="U'Ren J.M."/>
            <person name="Derntl C."/>
        </authorList>
    </citation>
    <scope>NUCLEOTIDE SEQUENCE</scope>
    <source>
        <strain evidence="3">TUCIM 5799</strain>
    </source>
</reference>
<organism evidence="3 4">
    <name type="scientific">Neoarthrinium moseri</name>
    <dbReference type="NCBI Taxonomy" id="1658444"/>
    <lineage>
        <taxon>Eukaryota</taxon>
        <taxon>Fungi</taxon>
        <taxon>Dikarya</taxon>
        <taxon>Ascomycota</taxon>
        <taxon>Pezizomycotina</taxon>
        <taxon>Sordariomycetes</taxon>
        <taxon>Xylariomycetidae</taxon>
        <taxon>Amphisphaeriales</taxon>
        <taxon>Apiosporaceae</taxon>
        <taxon>Neoarthrinium</taxon>
    </lineage>
</organism>
<keyword evidence="4" id="KW-1185">Reference proteome</keyword>
<protein>
    <recommendedName>
        <fullName evidence="2">Trafficking protein particle complex II-specific subunit 65 IgD3 domain-containing protein</fullName>
    </recommendedName>
</protein>